<dbReference type="PANTHER" id="PTHR43261:SF6">
    <property type="entry name" value="ELONGATION FACTOR G-LIKE PROTEIN"/>
    <property type="match status" value="1"/>
</dbReference>
<feature type="domain" description="6-phosphogluconate dehydrogenase NADP-binding" evidence="3">
    <location>
        <begin position="2"/>
        <end position="137"/>
    </location>
</feature>
<dbReference type="SUPFAM" id="SSF52540">
    <property type="entry name" value="P-loop containing nucleoside triphosphate hydrolases"/>
    <property type="match status" value="1"/>
</dbReference>
<keyword evidence="2" id="KW-0342">GTP-binding</keyword>
<dbReference type="GO" id="GO:0005525">
    <property type="term" value="F:GTP binding"/>
    <property type="evidence" value="ECO:0007669"/>
    <property type="project" value="UniProtKB-KW"/>
</dbReference>
<dbReference type="InterPro" id="IPR006115">
    <property type="entry name" value="6PGDH_NADP-bd"/>
</dbReference>
<dbReference type="GO" id="GO:0050661">
    <property type="term" value="F:NADP binding"/>
    <property type="evidence" value="ECO:0007669"/>
    <property type="project" value="InterPro"/>
</dbReference>
<evidence type="ECO:0000259" key="3">
    <source>
        <dbReference type="Pfam" id="PF03446"/>
    </source>
</evidence>
<comment type="caution">
    <text evidence="4">The sequence shown here is derived from an EMBL/GenBank/DDBJ whole genome shotgun (WGS) entry which is preliminary data.</text>
</comment>
<dbReference type="Pfam" id="PF03446">
    <property type="entry name" value="NAD_binding_2"/>
    <property type="match status" value="1"/>
</dbReference>
<dbReference type="SUPFAM" id="SSF51735">
    <property type="entry name" value="NAD(P)-binding Rossmann-fold domains"/>
    <property type="match status" value="1"/>
</dbReference>
<dbReference type="AlphaFoldDB" id="X1M0X2"/>
<dbReference type="Gene3D" id="3.40.50.720">
    <property type="entry name" value="NAD(P)-binding Rossmann-like Domain"/>
    <property type="match status" value="1"/>
</dbReference>
<sequence length="299" mass="31964">LNAGYSVIVWNRSQPGIDECVGYGAVAGTSPRDVAEKSDLVITMVMGSEDVRSVVLGPNGIIEGAHPGLIVIDTTTISPKVSREIAEKLRKKGVRMLDAPVSGFDIGAKAGTLTMMVGGPEDTFQKCLPIFNVLGEGAIIVVCAASGVEVGSEQVWAYSEEANLPRLIFINKMDRENADFYKTLEQVQSKFGSKCLPIQLPIGAHNSFEGIVDLLTMKSYIGSPIKEAEIPPSLQTQASSFREKLVEAVAETDDKLIEKYLNGEELSLEELSNGLRQAIVTGTVVPVLIGSAIQSIGII</sequence>
<gene>
    <name evidence="4" type="ORF">S06H3_25905</name>
</gene>
<organism evidence="4">
    <name type="scientific">marine sediment metagenome</name>
    <dbReference type="NCBI Taxonomy" id="412755"/>
    <lineage>
        <taxon>unclassified sequences</taxon>
        <taxon>metagenomes</taxon>
        <taxon>ecological metagenomes</taxon>
    </lineage>
</organism>
<dbReference type="GO" id="GO:0032790">
    <property type="term" value="P:ribosome disassembly"/>
    <property type="evidence" value="ECO:0007669"/>
    <property type="project" value="TreeGrafter"/>
</dbReference>
<feature type="non-terminal residue" evidence="4">
    <location>
        <position position="1"/>
    </location>
</feature>
<feature type="non-terminal residue" evidence="4">
    <location>
        <position position="299"/>
    </location>
</feature>
<reference evidence="4" key="1">
    <citation type="journal article" date="2014" name="Front. Microbiol.">
        <title>High frequency of phylogenetically diverse reductive dehalogenase-homologous genes in deep subseafloor sedimentary metagenomes.</title>
        <authorList>
            <person name="Kawai M."/>
            <person name="Futagami T."/>
            <person name="Toyoda A."/>
            <person name="Takaki Y."/>
            <person name="Nishi S."/>
            <person name="Hori S."/>
            <person name="Arai W."/>
            <person name="Tsubouchi T."/>
            <person name="Morono Y."/>
            <person name="Uchiyama I."/>
            <person name="Ito T."/>
            <person name="Fujiyama A."/>
            <person name="Inagaki F."/>
            <person name="Takami H."/>
        </authorList>
    </citation>
    <scope>NUCLEOTIDE SEQUENCE</scope>
    <source>
        <strain evidence="4">Expedition CK06-06</strain>
    </source>
</reference>
<name>X1M0X2_9ZZZZ</name>
<dbReference type="Gene3D" id="3.40.50.300">
    <property type="entry name" value="P-loop containing nucleotide triphosphate hydrolases"/>
    <property type="match status" value="1"/>
</dbReference>
<accession>X1M0X2</accession>
<proteinExistence type="predicted"/>
<dbReference type="InterPro" id="IPR036291">
    <property type="entry name" value="NAD(P)-bd_dom_sf"/>
</dbReference>
<protein>
    <recommendedName>
        <fullName evidence="3">6-phosphogluconate dehydrogenase NADP-binding domain-containing protein</fullName>
    </recommendedName>
</protein>
<dbReference type="InterPro" id="IPR027417">
    <property type="entry name" value="P-loop_NTPase"/>
</dbReference>
<dbReference type="PANTHER" id="PTHR43261">
    <property type="entry name" value="TRANSLATION ELONGATION FACTOR G-RELATED"/>
    <property type="match status" value="1"/>
</dbReference>
<evidence type="ECO:0000256" key="1">
    <source>
        <dbReference type="ARBA" id="ARBA00022741"/>
    </source>
</evidence>
<evidence type="ECO:0000256" key="2">
    <source>
        <dbReference type="ARBA" id="ARBA00023134"/>
    </source>
</evidence>
<dbReference type="EMBL" id="BARV01014939">
    <property type="protein sequence ID" value="GAI24978.1"/>
    <property type="molecule type" value="Genomic_DNA"/>
</dbReference>
<keyword evidence="1" id="KW-0547">Nucleotide-binding</keyword>
<evidence type="ECO:0000313" key="4">
    <source>
        <dbReference type="EMBL" id="GAI24978.1"/>
    </source>
</evidence>
<dbReference type="GO" id="GO:0003924">
    <property type="term" value="F:GTPase activity"/>
    <property type="evidence" value="ECO:0007669"/>
    <property type="project" value="InterPro"/>
</dbReference>